<evidence type="ECO:0000256" key="1">
    <source>
        <dbReference type="SAM" id="Coils"/>
    </source>
</evidence>
<feature type="transmembrane region" description="Helical" evidence="3">
    <location>
        <begin position="272"/>
        <end position="292"/>
    </location>
</feature>
<dbReference type="eggNOG" id="ENOG502TN9H">
    <property type="taxonomic scope" value="Eukaryota"/>
</dbReference>
<keyword evidence="1" id="KW-0175">Coiled coil</keyword>
<feature type="coiled-coil region" evidence="1">
    <location>
        <begin position="60"/>
        <end position="87"/>
    </location>
</feature>
<reference evidence="4 5" key="1">
    <citation type="journal article" date="2012" name="Genome Biol.">
        <title>Genome and low-iron response of an oceanic diatom adapted to chronic iron limitation.</title>
        <authorList>
            <person name="Lommer M."/>
            <person name="Specht M."/>
            <person name="Roy A.S."/>
            <person name="Kraemer L."/>
            <person name="Andreson R."/>
            <person name="Gutowska M.A."/>
            <person name="Wolf J."/>
            <person name="Bergner S.V."/>
            <person name="Schilhabel M.B."/>
            <person name="Klostermeier U.C."/>
            <person name="Beiko R.G."/>
            <person name="Rosenstiel P."/>
            <person name="Hippler M."/>
            <person name="Laroche J."/>
        </authorList>
    </citation>
    <scope>NUCLEOTIDE SEQUENCE [LARGE SCALE GENOMIC DNA]</scope>
    <source>
        <strain evidence="4 5">CCMP1005</strain>
    </source>
</reference>
<feature type="transmembrane region" description="Helical" evidence="3">
    <location>
        <begin position="144"/>
        <end position="161"/>
    </location>
</feature>
<evidence type="ECO:0000256" key="2">
    <source>
        <dbReference type="SAM" id="MobiDB-lite"/>
    </source>
</evidence>
<comment type="caution">
    <text evidence="4">The sequence shown here is derived from an EMBL/GenBank/DDBJ whole genome shotgun (WGS) entry which is preliminary data.</text>
</comment>
<feature type="transmembrane region" description="Helical" evidence="3">
    <location>
        <begin position="715"/>
        <end position="733"/>
    </location>
</feature>
<feature type="region of interest" description="Disordered" evidence="2">
    <location>
        <begin position="95"/>
        <end position="121"/>
    </location>
</feature>
<feature type="transmembrane region" description="Helical" evidence="3">
    <location>
        <begin position="6"/>
        <end position="24"/>
    </location>
</feature>
<dbReference type="OMA" id="CCSPYRG"/>
<keyword evidence="3" id="KW-0812">Transmembrane</keyword>
<proteinExistence type="predicted"/>
<dbReference type="OrthoDB" id="10547314at2759"/>
<accession>K0TPR8</accession>
<dbReference type="AlphaFoldDB" id="K0TPR8"/>
<feature type="transmembrane region" description="Helical" evidence="3">
    <location>
        <begin position="396"/>
        <end position="416"/>
    </location>
</feature>
<dbReference type="Proteomes" id="UP000266841">
    <property type="component" value="Unassembled WGS sequence"/>
</dbReference>
<evidence type="ECO:0000313" key="5">
    <source>
        <dbReference type="Proteomes" id="UP000266841"/>
    </source>
</evidence>
<evidence type="ECO:0000256" key="3">
    <source>
        <dbReference type="SAM" id="Phobius"/>
    </source>
</evidence>
<feature type="transmembrane region" description="Helical" evidence="3">
    <location>
        <begin position="338"/>
        <end position="357"/>
    </location>
</feature>
<name>K0TPR8_THAOC</name>
<protein>
    <submittedName>
        <fullName evidence="4">Uncharacterized protein</fullName>
    </submittedName>
</protein>
<gene>
    <name evidence="4" type="ORF">THAOC_03531</name>
</gene>
<keyword evidence="3" id="KW-1133">Transmembrane helix</keyword>
<evidence type="ECO:0000313" key="4">
    <source>
        <dbReference type="EMBL" id="EJK74772.1"/>
    </source>
</evidence>
<feature type="transmembrane region" description="Helical" evidence="3">
    <location>
        <begin position="210"/>
        <end position="230"/>
    </location>
</feature>
<keyword evidence="3" id="KW-0472">Membrane</keyword>
<dbReference type="EMBL" id="AGNL01003387">
    <property type="protein sequence ID" value="EJK74772.1"/>
    <property type="molecule type" value="Genomic_DNA"/>
</dbReference>
<keyword evidence="5" id="KW-1185">Reference proteome</keyword>
<sequence>MVFPQWLSAPDALVAIGFLGYHQFKQYKRRAREPTNKVHAGSKSKPPRIADYSLAHEFLLTNLRNLVSPFQNEAEELNAEVINLQDQNEMDSFTRRVASGKSGKRGRSKPKGQAGRNQSVEVRSRRILRGEMVCSRHYPMLETVFNLGCAVVIGIVARWMFGLFRSLRLSQKNGPCCSPYRGDEDEGSRSAGAFERLLACLLLKQAGDDAGQPIMSMVVLMFLMCILDLARNVSRRLEAQELLLSRREKDEGDEDEAVKESEFADPMAAKRFVVGLMTTLATYMFLTTPVLLDRFGLESMTAASEEWAARVMLLGNLVGVNSLPTFDEAPVQIQALSRVFFAGISLLWGYAVASLMLPVEETARNAATVMTSSATNGSHKKTPDEIFAIVNSRMMLVVQALIPLVVTLTFFFSARFEGTSGSYNPNASFTKRHLQNGAGYIRLMSAWSFLGACSYTTRALLQSYLDEAGTIAGEGVKKVRRRFDPFNDRYQTLVSTAARISVFPAFVLALLAMGHLLGGDWSARHPGVGHISQPRHAPRDQITSANLGILPGYNGPYLHWLSKAQNPHHLGTNNALLHMAAVSQSQWGVDRKNLDLAHTKVVDFVGGDSMCYPPDARTVKAIRRHVNFLLDTDDDGSTVDSIVTQNALTGRELISHAPEVKVSLIGAALGQSGATCKEEKSEDEVCREEQSPSFVDVFYTGLSHRLMTPSIMSPLLHLMAFLVSIFWLFFYTAKMIKFWLALRFRPRK</sequence>
<organism evidence="4 5">
    <name type="scientific">Thalassiosira oceanica</name>
    <name type="common">Marine diatom</name>
    <dbReference type="NCBI Taxonomy" id="159749"/>
    <lineage>
        <taxon>Eukaryota</taxon>
        <taxon>Sar</taxon>
        <taxon>Stramenopiles</taxon>
        <taxon>Ochrophyta</taxon>
        <taxon>Bacillariophyta</taxon>
        <taxon>Coscinodiscophyceae</taxon>
        <taxon>Thalassiosirophycidae</taxon>
        <taxon>Thalassiosirales</taxon>
        <taxon>Thalassiosiraceae</taxon>
        <taxon>Thalassiosira</taxon>
    </lineage>
</organism>